<comment type="caution">
    <text evidence="4">The sequence shown here is derived from an EMBL/GenBank/DDBJ whole genome shotgun (WGS) entry which is preliminary data.</text>
</comment>
<dbReference type="Proteomes" id="UP001201262">
    <property type="component" value="Unassembled WGS sequence"/>
</dbReference>
<dbReference type="SMART" id="SM00829">
    <property type="entry name" value="PKS_ER"/>
    <property type="match status" value="1"/>
</dbReference>
<dbReference type="Gene3D" id="3.40.50.720">
    <property type="entry name" value="NAD(P)-binding Rossmann-like Domain"/>
    <property type="match status" value="1"/>
</dbReference>
<dbReference type="InterPro" id="IPR047122">
    <property type="entry name" value="Trans-enoyl_RdTase-like"/>
</dbReference>
<reference evidence="4" key="1">
    <citation type="submission" date="2021-12" db="EMBL/GenBank/DDBJ databases">
        <title>Convergent genome expansion in fungi linked to evolution of root-endophyte symbiosis.</title>
        <authorList>
            <consortium name="DOE Joint Genome Institute"/>
            <person name="Ke Y.-H."/>
            <person name="Bonito G."/>
            <person name="Liao H.-L."/>
            <person name="Looney B."/>
            <person name="Rojas-Flechas A."/>
            <person name="Nash J."/>
            <person name="Hameed K."/>
            <person name="Schadt C."/>
            <person name="Martin F."/>
            <person name="Crous P.W."/>
            <person name="Miettinen O."/>
            <person name="Magnuson J.K."/>
            <person name="Labbe J."/>
            <person name="Jacobson D."/>
            <person name="Doktycz M.J."/>
            <person name="Veneault-Fourrey C."/>
            <person name="Kuo A."/>
            <person name="Mondo S."/>
            <person name="Calhoun S."/>
            <person name="Riley R."/>
            <person name="Ohm R."/>
            <person name="LaButti K."/>
            <person name="Andreopoulos B."/>
            <person name="Pangilinan J."/>
            <person name="Nolan M."/>
            <person name="Tritt A."/>
            <person name="Clum A."/>
            <person name="Lipzen A."/>
            <person name="Daum C."/>
            <person name="Barry K."/>
            <person name="Grigoriev I.V."/>
            <person name="Vilgalys R."/>
        </authorList>
    </citation>
    <scope>NUCLEOTIDE SEQUENCE</scope>
    <source>
        <strain evidence="4">PMI_201</strain>
    </source>
</reference>
<evidence type="ECO:0000256" key="1">
    <source>
        <dbReference type="ARBA" id="ARBA00008072"/>
    </source>
</evidence>
<dbReference type="InterPro" id="IPR036291">
    <property type="entry name" value="NAD(P)-bd_dom_sf"/>
</dbReference>
<proteinExistence type="inferred from homology"/>
<evidence type="ECO:0000313" key="5">
    <source>
        <dbReference type="Proteomes" id="UP001201262"/>
    </source>
</evidence>
<protein>
    <submittedName>
        <fullName evidence="4">Alcohol dehydrogenase</fullName>
    </submittedName>
</protein>
<sequence length="359" mass="38454">MSLTQKALIVSELGKPVTLVSDWPIPEPGTDQVQVKVTVAGLNPHDEKSRDWGLFILRDLSPVTKDFPDDADLPSVLTNDVVGRITKLGPGVTDLEVGDRIVYQPSFAPGSKQNGLQEYAIAELGALAKIPDSITDDEAATLPTNIIPPLVALFDTLQIPAPWLPAAKDFDYANTTILVVGGGSNCGQFGVQLAKLANVGRIIVVGGDQTKLKSFGATHVIDRHAGYDTILAKIRDIVGDDLVYAYDAISPPDGQLLALNALSSSKKGALARLIPLGKVDESKVLGKGAGFDVRDVFGSSQAHPKLAAEFWSRVPYYLETGQIKPQDYVVKKGLSADSVNEVLDAYKEGKRVTKTHIHL</sequence>
<dbReference type="PANTHER" id="PTHR45348:SF2">
    <property type="entry name" value="ZINC-TYPE ALCOHOL DEHYDROGENASE-LIKE PROTEIN C2E1P3.01"/>
    <property type="match status" value="1"/>
</dbReference>
<keyword evidence="2" id="KW-0560">Oxidoreductase</keyword>
<dbReference type="EMBL" id="JAJTJA010000011">
    <property type="protein sequence ID" value="KAH8692042.1"/>
    <property type="molecule type" value="Genomic_DNA"/>
</dbReference>
<dbReference type="PANTHER" id="PTHR45348">
    <property type="entry name" value="HYPOTHETICAL OXIDOREDUCTASE (EUROFUNG)"/>
    <property type="match status" value="1"/>
</dbReference>
<dbReference type="InterPro" id="IPR013154">
    <property type="entry name" value="ADH-like_N"/>
</dbReference>
<dbReference type="Gene3D" id="3.90.180.10">
    <property type="entry name" value="Medium-chain alcohol dehydrogenases, catalytic domain"/>
    <property type="match status" value="1"/>
</dbReference>
<dbReference type="Pfam" id="PF08240">
    <property type="entry name" value="ADH_N"/>
    <property type="match status" value="1"/>
</dbReference>
<dbReference type="InterPro" id="IPR020843">
    <property type="entry name" value="ER"/>
</dbReference>
<name>A0AAD4KMR4_9EURO</name>
<organism evidence="4 5">
    <name type="scientific">Talaromyces proteolyticus</name>
    <dbReference type="NCBI Taxonomy" id="1131652"/>
    <lineage>
        <taxon>Eukaryota</taxon>
        <taxon>Fungi</taxon>
        <taxon>Dikarya</taxon>
        <taxon>Ascomycota</taxon>
        <taxon>Pezizomycotina</taxon>
        <taxon>Eurotiomycetes</taxon>
        <taxon>Eurotiomycetidae</taxon>
        <taxon>Eurotiales</taxon>
        <taxon>Trichocomaceae</taxon>
        <taxon>Talaromyces</taxon>
        <taxon>Talaromyces sect. Bacilispori</taxon>
    </lineage>
</organism>
<gene>
    <name evidence="4" type="ORF">BGW36DRAFT_386866</name>
</gene>
<dbReference type="CDD" id="cd08249">
    <property type="entry name" value="enoyl_reductase_like"/>
    <property type="match status" value="1"/>
</dbReference>
<dbReference type="SUPFAM" id="SSF51735">
    <property type="entry name" value="NAD(P)-binding Rossmann-fold domains"/>
    <property type="match status" value="1"/>
</dbReference>
<feature type="domain" description="Enoyl reductase (ER)" evidence="3">
    <location>
        <begin position="11"/>
        <end position="357"/>
    </location>
</feature>
<comment type="similarity">
    <text evidence="1">Belongs to the zinc-containing alcohol dehydrogenase family.</text>
</comment>
<dbReference type="RefSeq" id="XP_046068039.1">
    <property type="nucleotide sequence ID" value="XM_046217050.1"/>
</dbReference>
<evidence type="ECO:0000259" key="3">
    <source>
        <dbReference type="SMART" id="SM00829"/>
    </source>
</evidence>
<dbReference type="GeneID" id="70247337"/>
<dbReference type="SUPFAM" id="SSF50129">
    <property type="entry name" value="GroES-like"/>
    <property type="match status" value="1"/>
</dbReference>
<dbReference type="AlphaFoldDB" id="A0AAD4KMR4"/>
<accession>A0AAD4KMR4</accession>
<dbReference type="GO" id="GO:0016651">
    <property type="term" value="F:oxidoreductase activity, acting on NAD(P)H"/>
    <property type="evidence" value="ECO:0007669"/>
    <property type="project" value="InterPro"/>
</dbReference>
<dbReference type="InterPro" id="IPR011032">
    <property type="entry name" value="GroES-like_sf"/>
</dbReference>
<keyword evidence="5" id="KW-1185">Reference proteome</keyword>
<evidence type="ECO:0000313" key="4">
    <source>
        <dbReference type="EMBL" id="KAH8692042.1"/>
    </source>
</evidence>
<evidence type="ECO:0000256" key="2">
    <source>
        <dbReference type="ARBA" id="ARBA00023002"/>
    </source>
</evidence>